<gene>
    <name evidence="1" type="ORF">GY24_04425</name>
</gene>
<proteinExistence type="predicted"/>
<sequence>MAADCDELVPPALLAPVFAEEVSLRPIGFDHSSNGPVAVSLLQLGSVNCVWANEQTLQPWESASVKGYRGVHLTVVPDGETPWQAYAETYSGGQEIPFAHSENALGPRCVAEIESCFFQALVGTAWVDLTITGVGAAETSNDGELVELITPLTDALVQTLSAEPEAPPRWTVPTTVLPLPDQCTDFLSDAQAEEFAAAAPFSVGVFWDGPRVGQFNHGMNETGAQRCHLNMADSDSGIGYFDYLPGGGWGFDALNERWKAAGSITADTVPGLRAGDAAVIRCGVPEEACTADIRFGGNWVQLSLTAYLPEQIMYPDGVDIRVGRDNIADFAAAIVANLNGTVG</sequence>
<comment type="caution">
    <text evidence="1">The sequence shown here is derived from an EMBL/GenBank/DDBJ whole genome shotgun (WGS) entry which is preliminary data.</text>
</comment>
<protein>
    <recommendedName>
        <fullName evidence="3">DUF3558 domain-containing protein</fullName>
    </recommendedName>
</protein>
<organism evidence="1 2">
    <name type="scientific">Microterricola pindariensis</name>
    <dbReference type="NCBI Taxonomy" id="478010"/>
    <lineage>
        <taxon>Bacteria</taxon>
        <taxon>Bacillati</taxon>
        <taxon>Actinomycetota</taxon>
        <taxon>Actinomycetes</taxon>
        <taxon>Micrococcales</taxon>
        <taxon>Microbacteriaceae</taxon>
        <taxon>Microterricola</taxon>
    </lineage>
</organism>
<accession>A0ABX5AZA4</accession>
<keyword evidence="2" id="KW-1185">Reference proteome</keyword>
<evidence type="ECO:0008006" key="3">
    <source>
        <dbReference type="Google" id="ProtNLM"/>
    </source>
</evidence>
<reference evidence="1 2" key="1">
    <citation type="journal article" date="2008" name="Int. J. Syst. Evol. Microbiol.">
        <title>Leifsonia pindariensis sp. nov., isolated from the Pindari glacier of the Indian Himalayas, and emended description of the genus Leifsonia.</title>
        <authorList>
            <person name="Reddy G.S."/>
            <person name="Prabagaran S.R."/>
            <person name="Shivaji S."/>
        </authorList>
    </citation>
    <scope>NUCLEOTIDE SEQUENCE [LARGE SCALE GENOMIC DNA]</scope>
    <source>
        <strain evidence="1 2">PON 10</strain>
    </source>
</reference>
<evidence type="ECO:0000313" key="2">
    <source>
        <dbReference type="Proteomes" id="UP000237755"/>
    </source>
</evidence>
<dbReference type="Proteomes" id="UP000237755">
    <property type="component" value="Unassembled WGS sequence"/>
</dbReference>
<evidence type="ECO:0000313" key="1">
    <source>
        <dbReference type="EMBL" id="PPL19716.1"/>
    </source>
</evidence>
<dbReference type="EMBL" id="MPZN01000009">
    <property type="protein sequence ID" value="PPL19716.1"/>
    <property type="molecule type" value="Genomic_DNA"/>
</dbReference>
<name>A0ABX5AZA4_9MICO</name>